<dbReference type="InterPro" id="IPR036259">
    <property type="entry name" value="MFS_trans_sf"/>
</dbReference>
<feature type="transmembrane region" description="Helical" evidence="1">
    <location>
        <begin position="223"/>
        <end position="241"/>
    </location>
</feature>
<comment type="caution">
    <text evidence="2">The sequence shown here is derived from an EMBL/GenBank/DDBJ whole genome shotgun (WGS) entry which is preliminary data.</text>
</comment>
<keyword evidence="1" id="KW-1133">Transmembrane helix</keyword>
<feature type="transmembrane region" description="Helical" evidence="1">
    <location>
        <begin position="13"/>
        <end position="30"/>
    </location>
</feature>
<feature type="transmembrane region" description="Helical" evidence="1">
    <location>
        <begin position="98"/>
        <end position="120"/>
    </location>
</feature>
<organism evidence="2 3">
    <name type="scientific">Abiotrophia defectiva ATCC 49176</name>
    <dbReference type="NCBI Taxonomy" id="592010"/>
    <lineage>
        <taxon>Bacteria</taxon>
        <taxon>Bacillati</taxon>
        <taxon>Bacillota</taxon>
        <taxon>Bacilli</taxon>
        <taxon>Lactobacillales</taxon>
        <taxon>Aerococcaceae</taxon>
        <taxon>Abiotrophia</taxon>
    </lineage>
</organism>
<evidence type="ECO:0000256" key="1">
    <source>
        <dbReference type="SAM" id="Phobius"/>
    </source>
</evidence>
<feature type="transmembrane region" description="Helical" evidence="1">
    <location>
        <begin position="247"/>
        <end position="269"/>
    </location>
</feature>
<evidence type="ECO:0008006" key="4">
    <source>
        <dbReference type="Google" id="ProtNLM"/>
    </source>
</evidence>
<feature type="transmembrane region" description="Helical" evidence="1">
    <location>
        <begin position="200"/>
        <end position="218"/>
    </location>
</feature>
<dbReference type="InterPro" id="IPR009323">
    <property type="entry name" value="DUF979"/>
</dbReference>
<feature type="transmembrane region" description="Helical" evidence="1">
    <location>
        <begin position="42"/>
        <end position="58"/>
    </location>
</feature>
<dbReference type="Pfam" id="PF06166">
    <property type="entry name" value="DUF979"/>
    <property type="match status" value="1"/>
</dbReference>
<dbReference type="HOGENOM" id="CLU_078249_0_0_9"/>
<feature type="transmembrane region" description="Helical" evidence="1">
    <location>
        <begin position="290"/>
        <end position="308"/>
    </location>
</feature>
<evidence type="ECO:0000313" key="2">
    <source>
        <dbReference type="EMBL" id="ESK65919.1"/>
    </source>
</evidence>
<evidence type="ECO:0000313" key="3">
    <source>
        <dbReference type="Proteomes" id="UP000019050"/>
    </source>
</evidence>
<proteinExistence type="predicted"/>
<dbReference type="Proteomes" id="UP000019050">
    <property type="component" value="Unassembled WGS sequence"/>
</dbReference>
<keyword evidence="1" id="KW-0812">Transmembrane</keyword>
<accession>W1Q699</accession>
<dbReference type="STRING" id="592010.GCWU000182_000653"/>
<gene>
    <name evidence="2" type="ORF">GCWU000182_000653</name>
</gene>
<dbReference type="EMBL" id="ACIN03000004">
    <property type="protein sequence ID" value="ESK65919.1"/>
    <property type="molecule type" value="Genomic_DNA"/>
</dbReference>
<protein>
    <recommendedName>
        <fullName evidence="4">Permease</fullName>
    </recommendedName>
</protein>
<feature type="transmembrane region" description="Helical" evidence="1">
    <location>
        <begin position="126"/>
        <end position="146"/>
    </location>
</feature>
<dbReference type="Gene3D" id="1.20.1250.20">
    <property type="entry name" value="MFS general substrate transporter like domains"/>
    <property type="match status" value="1"/>
</dbReference>
<feature type="transmembrane region" description="Helical" evidence="1">
    <location>
        <begin position="158"/>
        <end position="180"/>
    </location>
</feature>
<dbReference type="eggNOG" id="COG3817">
    <property type="taxonomic scope" value="Bacteria"/>
</dbReference>
<sequence length="309" mass="33030">MEITAVRDLILEFAYYIAGAIFFLSAYYVYRSDSKTRIGTTLFWSLLGVIFTFGSYLPPLLVGILLVVMAVLTVTKQVTTPSLHAVSEAVKEERAKRFGLWIFLPSLTLALVVVLLVYNVKGLGGQAPLVIGGLTALVVALIMLRPKPKEVYDGTTQMILQMGVTIILPQLLAALGIIFTKAQVGNLISTAVASVVPAENRLLGVVAYVLGMVIFTMIMGNAFAAFTVITAGIGIPFVFALGANPVVAGTLAMTAGYCGTLMTPMAANFNSMPASLLEMKDPNGVIKQQVPVALAMIVLHIALIYFMAY</sequence>
<name>W1Q699_ABIDE</name>
<keyword evidence="1" id="KW-0472">Membrane</keyword>
<reference evidence="2" key="1">
    <citation type="submission" date="2013-06" db="EMBL/GenBank/DDBJ databases">
        <authorList>
            <person name="Weinstock G."/>
            <person name="Sodergren E."/>
            <person name="Clifton S."/>
            <person name="Fulton L."/>
            <person name="Fulton B."/>
            <person name="Courtney L."/>
            <person name="Fronick C."/>
            <person name="Harrison M."/>
            <person name="Strong C."/>
            <person name="Farmer C."/>
            <person name="Delahaunty K."/>
            <person name="Markovic C."/>
            <person name="Hall O."/>
            <person name="Minx P."/>
            <person name="Tomlinson C."/>
            <person name="Mitreva M."/>
            <person name="Nelson J."/>
            <person name="Hou S."/>
            <person name="Wollam A."/>
            <person name="Pepin K.H."/>
            <person name="Johnson M."/>
            <person name="Bhonagiri V."/>
            <person name="Nash W.E."/>
            <person name="Warren W."/>
            <person name="Chinwalla A."/>
            <person name="Mardis E.R."/>
            <person name="Wilson R.K."/>
        </authorList>
    </citation>
    <scope>NUCLEOTIDE SEQUENCE [LARGE SCALE GENOMIC DNA]</scope>
    <source>
        <strain evidence="2">ATCC 49176</strain>
    </source>
</reference>
<dbReference type="AlphaFoldDB" id="W1Q699"/>
<keyword evidence="3" id="KW-1185">Reference proteome</keyword>